<dbReference type="InParanoid" id="A0A286U7Z6"/>
<keyword evidence="3" id="KW-1185">Reference proteome</keyword>
<dbReference type="OrthoDB" id="3153997at2759"/>
<protein>
    <submittedName>
        <fullName evidence="2">Uncharacterized protein</fullName>
    </submittedName>
</protein>
<feature type="compositionally biased region" description="Basic residues" evidence="1">
    <location>
        <begin position="7"/>
        <end position="19"/>
    </location>
</feature>
<accession>A0A286U7Z6</accession>
<reference evidence="2 3" key="1">
    <citation type="journal article" date="2017" name="Mol. Ecol.">
        <title>Comparative and population genomic landscape of Phellinus noxius: A hypervariable fungus causing root rot in trees.</title>
        <authorList>
            <person name="Chung C.L."/>
            <person name="Lee T.J."/>
            <person name="Akiba M."/>
            <person name="Lee H.H."/>
            <person name="Kuo T.H."/>
            <person name="Liu D."/>
            <person name="Ke H.M."/>
            <person name="Yokoi T."/>
            <person name="Roa M.B."/>
            <person name="Lu M.J."/>
            <person name="Chang Y.Y."/>
            <person name="Ann P.J."/>
            <person name="Tsai J.N."/>
            <person name="Chen C.Y."/>
            <person name="Tzean S.S."/>
            <person name="Ota Y."/>
            <person name="Hattori T."/>
            <person name="Sahashi N."/>
            <person name="Liou R.F."/>
            <person name="Kikuchi T."/>
            <person name="Tsai I.J."/>
        </authorList>
    </citation>
    <scope>NUCLEOTIDE SEQUENCE [LARGE SCALE GENOMIC DNA]</scope>
    <source>
        <strain evidence="2 3">FFPRI411160</strain>
    </source>
</reference>
<evidence type="ECO:0000256" key="1">
    <source>
        <dbReference type="SAM" id="MobiDB-lite"/>
    </source>
</evidence>
<proteinExistence type="predicted"/>
<dbReference type="EMBL" id="NBII01000009">
    <property type="protein sequence ID" value="PAV15686.1"/>
    <property type="molecule type" value="Genomic_DNA"/>
</dbReference>
<feature type="region of interest" description="Disordered" evidence="1">
    <location>
        <begin position="1"/>
        <end position="47"/>
    </location>
</feature>
<name>A0A286U7Z6_9AGAM</name>
<evidence type="ECO:0000313" key="3">
    <source>
        <dbReference type="Proteomes" id="UP000217199"/>
    </source>
</evidence>
<comment type="caution">
    <text evidence="2">The sequence shown here is derived from an EMBL/GenBank/DDBJ whole genome shotgun (WGS) entry which is preliminary data.</text>
</comment>
<dbReference type="AlphaFoldDB" id="A0A286U7Z6"/>
<organism evidence="2 3">
    <name type="scientific">Pyrrhoderma noxium</name>
    <dbReference type="NCBI Taxonomy" id="2282107"/>
    <lineage>
        <taxon>Eukaryota</taxon>
        <taxon>Fungi</taxon>
        <taxon>Dikarya</taxon>
        <taxon>Basidiomycota</taxon>
        <taxon>Agaricomycotina</taxon>
        <taxon>Agaricomycetes</taxon>
        <taxon>Hymenochaetales</taxon>
        <taxon>Hymenochaetaceae</taxon>
        <taxon>Pyrrhoderma</taxon>
    </lineage>
</organism>
<gene>
    <name evidence="2" type="ORF">PNOK_0854400</name>
</gene>
<sequence>MPGPRNSIKKKKQKRKGKPKSNGDCTKAVDSEQNNPKSDPVPATIKEENHIVVNNDKITKKTDRNSTVIESYPSEIRTQKPDHYQSEDTVSAISAVSALNTPFVTDGGDGPRVKDIEKYLSSFFCPPVSLDNHDCARYDRVEILTVLKSTLPHEFALNVWFNKSRTFNRICPACQRLYRLGDSLLDPVNGGMLCIEDPNTPYQVLREQRISGICSMPCFLLACYSSYPYTMEVVSGSWGLLHDELDARTRSLIDATDPQTAALMRYGISTWTPTQEDDATQMTSDRALGRIMRMTRRKDLGLGEVFEALAWYDEENMKISQVQSN</sequence>
<dbReference type="STRING" id="2282107.A0A286U7Z6"/>
<dbReference type="Proteomes" id="UP000217199">
    <property type="component" value="Unassembled WGS sequence"/>
</dbReference>
<evidence type="ECO:0000313" key="2">
    <source>
        <dbReference type="EMBL" id="PAV15686.1"/>
    </source>
</evidence>